<feature type="site" description="Electron transfer via tryptophanyl radical" evidence="6">
    <location>
        <position position="524"/>
    </location>
</feature>
<dbReference type="Pfam" id="PF03441">
    <property type="entry name" value="FAD_binding_7"/>
    <property type="match status" value="1"/>
</dbReference>
<dbReference type="GO" id="GO:0043153">
    <property type="term" value="P:entrainment of circadian clock by photoperiod"/>
    <property type="evidence" value="ECO:0007669"/>
    <property type="project" value="TreeGrafter"/>
</dbReference>
<dbReference type="InterPro" id="IPR036134">
    <property type="entry name" value="Crypto/Photolyase_FAD-like_sf"/>
</dbReference>
<feature type="site" description="Electron transfer via tryptophanyl radical" evidence="6">
    <location>
        <position position="501"/>
    </location>
</feature>
<accession>A0A7S0ZTY5</accession>
<dbReference type="AlphaFoldDB" id="A0A7S0ZTY5"/>
<dbReference type="InterPro" id="IPR036155">
    <property type="entry name" value="Crypto/Photolyase_N_sf"/>
</dbReference>
<evidence type="ECO:0000313" key="9">
    <source>
        <dbReference type="EMBL" id="CAD8832235.1"/>
    </source>
</evidence>
<name>A0A7S0ZTY5_NOCSC</name>
<proteinExistence type="inferred from homology"/>
<feature type="binding site" evidence="5">
    <location>
        <position position="359"/>
    </location>
    <ligand>
        <name>FAD</name>
        <dbReference type="ChEBI" id="CHEBI:57692"/>
    </ligand>
</feature>
<dbReference type="InterPro" id="IPR018394">
    <property type="entry name" value="DNA_photolyase_1_CS_C"/>
</dbReference>
<dbReference type="GO" id="GO:0005634">
    <property type="term" value="C:nucleus"/>
    <property type="evidence" value="ECO:0007669"/>
    <property type="project" value="TreeGrafter"/>
</dbReference>
<organism evidence="9">
    <name type="scientific">Noctiluca scintillans</name>
    <name type="common">Sea sparkle</name>
    <name type="synonym">Red tide dinoflagellate</name>
    <dbReference type="NCBI Taxonomy" id="2966"/>
    <lineage>
        <taxon>Eukaryota</taxon>
        <taxon>Sar</taxon>
        <taxon>Alveolata</taxon>
        <taxon>Dinophyceae</taxon>
        <taxon>Noctilucales</taxon>
        <taxon>Noctilucaceae</taxon>
        <taxon>Noctiluca</taxon>
    </lineage>
</organism>
<dbReference type="InterPro" id="IPR014729">
    <property type="entry name" value="Rossmann-like_a/b/a_fold"/>
</dbReference>
<dbReference type="Gene3D" id="1.10.579.10">
    <property type="entry name" value="DNA Cyclobutane Dipyrimidine Photolyase, subunit A, domain 3"/>
    <property type="match status" value="1"/>
</dbReference>
<dbReference type="PRINTS" id="PR00147">
    <property type="entry name" value="DNAPHOTLYASE"/>
</dbReference>
<dbReference type="InterPro" id="IPR005101">
    <property type="entry name" value="Cryptochr/Photolyase_FAD-bd"/>
</dbReference>
<gene>
    <name evidence="9" type="ORF">NSCI0253_LOCUS6582</name>
</gene>
<evidence type="ECO:0000256" key="7">
    <source>
        <dbReference type="SAM" id="MobiDB-lite"/>
    </source>
</evidence>
<keyword evidence="2 5" id="KW-0285">Flavoprotein</keyword>
<evidence type="ECO:0000256" key="4">
    <source>
        <dbReference type="ARBA" id="ARBA00022991"/>
    </source>
</evidence>
<feature type="domain" description="Photolyase/cryptochrome alpha/beta" evidence="8">
    <location>
        <begin position="120"/>
        <end position="250"/>
    </location>
</feature>
<evidence type="ECO:0000259" key="8">
    <source>
        <dbReference type="PROSITE" id="PS51645"/>
    </source>
</evidence>
<dbReference type="InterPro" id="IPR002081">
    <property type="entry name" value="Cryptochrome/DNA_photolyase_1"/>
</dbReference>
<dbReference type="GO" id="GO:0006139">
    <property type="term" value="P:nucleobase-containing compound metabolic process"/>
    <property type="evidence" value="ECO:0007669"/>
    <property type="project" value="UniProtKB-ARBA"/>
</dbReference>
<evidence type="ECO:0000256" key="3">
    <source>
        <dbReference type="ARBA" id="ARBA00022827"/>
    </source>
</evidence>
<feature type="site" description="Electron transfer via tryptophanyl radical" evidence="6">
    <location>
        <position position="448"/>
    </location>
</feature>
<reference evidence="9" key="1">
    <citation type="submission" date="2021-01" db="EMBL/GenBank/DDBJ databases">
        <authorList>
            <person name="Corre E."/>
            <person name="Pelletier E."/>
            <person name="Niang G."/>
            <person name="Scheremetjew M."/>
            <person name="Finn R."/>
            <person name="Kale V."/>
            <person name="Holt S."/>
            <person name="Cochrane G."/>
            <person name="Meng A."/>
            <person name="Brown T."/>
            <person name="Cohen L."/>
        </authorList>
    </citation>
    <scope>NUCLEOTIDE SEQUENCE</scope>
</reference>
<dbReference type="Pfam" id="PF00875">
    <property type="entry name" value="DNA_photolyase"/>
    <property type="match status" value="1"/>
</dbReference>
<feature type="region of interest" description="Disordered" evidence="7">
    <location>
        <begin position="1"/>
        <end position="36"/>
    </location>
</feature>
<dbReference type="GO" id="GO:0006950">
    <property type="term" value="P:response to stress"/>
    <property type="evidence" value="ECO:0007669"/>
    <property type="project" value="UniProtKB-ARBA"/>
</dbReference>
<dbReference type="Gene3D" id="3.40.50.620">
    <property type="entry name" value="HUPs"/>
    <property type="match status" value="1"/>
</dbReference>
<sequence length="694" mass="79641">MSEHVSPTVTRRWGRGTVHVTAQTESTDDAPCASADDSCEDAAARTKYWPSSVDRASQVVRPRGPLPLAVKDAASVCSQPSGRAPDVSLNSGAGAKSAAARNARRSRKRAKERCDSPDAGGCVVLVREDCRLHDNPALYFAQEQHPWVLLLYIHDDQDPSPWPVRGAGLWWRFMSLQSFSESLESIGSRIIYRRGRYIDQVVDVMLETGATALKFNRQLEPWHIERDMELEVTVRELLGLDVQSFNASSVAFEPWEPKQQGEKKRLDDPVPSVTRKFAPPESWPWSLELAALGFHRTGGRKMPSDFRQFNEKRQQLLERGEASQKDDWSCEMRRFWQVGEQAAMARLEDWLKDAAWGCYFPPGLHPQDSVGGRFRADKKWTAILSPYIRFGDLSPRYVHQRCRQALPFELRRLFLKRLVWRDKAYAQLYRWPESHSTSIRGQYEHERWSGTRLQLRHWQRGETGFPLVDAAMRQLWKVGWMCNHLRHVTAQFLIEHLDLGWKHGFAWYDYTLVDSDVAINAMMWQMGGHSGIGAWNFVMHPVFAGKKVDPMGHFVRRWLPELSHLPVEYIHCPWEAPAGTRISANVLINGVYWQRIIEDLMEARKTHQANVIAVRKRFPQLVREDGAEILPLDNGGVLIVEVRDDIRENSDKITLMMTADDPRSSQRRNLANSKGVHGALIYDETKRFEALYNG</sequence>
<evidence type="ECO:0000256" key="2">
    <source>
        <dbReference type="ARBA" id="ARBA00022630"/>
    </source>
</evidence>
<keyword evidence="4" id="KW-0157">Chromophore</keyword>
<comment type="similarity">
    <text evidence="1">Belongs to the DNA photolyase class-1 family.</text>
</comment>
<evidence type="ECO:0000256" key="5">
    <source>
        <dbReference type="PIRSR" id="PIRSR602081-1"/>
    </source>
</evidence>
<dbReference type="GO" id="GO:0005737">
    <property type="term" value="C:cytoplasm"/>
    <property type="evidence" value="ECO:0007669"/>
    <property type="project" value="TreeGrafter"/>
</dbReference>
<dbReference type="PROSITE" id="PS51645">
    <property type="entry name" value="PHR_CRY_ALPHA_BETA"/>
    <property type="match status" value="1"/>
</dbReference>
<dbReference type="SUPFAM" id="SSF48173">
    <property type="entry name" value="Cryptochrome/photolyase FAD-binding domain"/>
    <property type="match status" value="1"/>
</dbReference>
<comment type="cofactor">
    <cofactor evidence="5">
        <name>FAD</name>
        <dbReference type="ChEBI" id="CHEBI:57692"/>
    </cofactor>
    <text evidence="5">Binds 1 FAD per subunit.</text>
</comment>
<dbReference type="PANTHER" id="PTHR11455">
    <property type="entry name" value="CRYPTOCHROME"/>
    <property type="match status" value="1"/>
</dbReference>
<dbReference type="GO" id="GO:0032922">
    <property type="term" value="P:circadian regulation of gene expression"/>
    <property type="evidence" value="ECO:0007669"/>
    <property type="project" value="TreeGrafter"/>
</dbReference>
<evidence type="ECO:0000256" key="6">
    <source>
        <dbReference type="PIRSR" id="PIRSR602081-2"/>
    </source>
</evidence>
<dbReference type="EMBL" id="HBFQ01009430">
    <property type="protein sequence ID" value="CAD8832235.1"/>
    <property type="molecule type" value="Transcribed_RNA"/>
</dbReference>
<feature type="compositionally biased region" description="Low complexity" evidence="7">
    <location>
        <begin position="90"/>
        <end position="101"/>
    </location>
</feature>
<dbReference type="PROSITE" id="PS00394">
    <property type="entry name" value="DNA_PHOTOLYASES_1_1"/>
    <property type="match status" value="1"/>
</dbReference>
<keyword evidence="3 5" id="KW-0274">FAD</keyword>
<feature type="binding site" evidence="5">
    <location>
        <begin position="381"/>
        <end position="385"/>
    </location>
    <ligand>
        <name>FAD</name>
        <dbReference type="ChEBI" id="CHEBI:57692"/>
    </ligand>
</feature>
<dbReference type="GO" id="GO:0071949">
    <property type="term" value="F:FAD binding"/>
    <property type="evidence" value="ECO:0007669"/>
    <property type="project" value="TreeGrafter"/>
</dbReference>
<protein>
    <recommendedName>
        <fullName evidence="8">Photolyase/cryptochrome alpha/beta domain-containing protein</fullName>
    </recommendedName>
</protein>
<feature type="binding site" evidence="5">
    <location>
        <begin position="514"/>
        <end position="516"/>
    </location>
    <ligand>
        <name>FAD</name>
        <dbReference type="ChEBI" id="CHEBI:57692"/>
    </ligand>
</feature>
<dbReference type="PANTHER" id="PTHR11455:SF18">
    <property type="entry name" value="SI:CH1073-390K14.1"/>
    <property type="match status" value="1"/>
</dbReference>
<dbReference type="GO" id="GO:0003904">
    <property type="term" value="F:deoxyribodipyrimidine photo-lyase activity"/>
    <property type="evidence" value="ECO:0007669"/>
    <property type="project" value="TreeGrafter"/>
</dbReference>
<feature type="region of interest" description="Disordered" evidence="7">
    <location>
        <begin position="77"/>
        <end position="112"/>
    </location>
</feature>
<dbReference type="InterPro" id="IPR006050">
    <property type="entry name" value="DNA_photolyase_N"/>
</dbReference>
<dbReference type="GO" id="GO:0003677">
    <property type="term" value="F:DNA binding"/>
    <property type="evidence" value="ECO:0007669"/>
    <property type="project" value="TreeGrafter"/>
</dbReference>
<dbReference type="Gene3D" id="1.25.40.80">
    <property type="match status" value="1"/>
</dbReference>
<evidence type="ECO:0000256" key="1">
    <source>
        <dbReference type="ARBA" id="ARBA00005862"/>
    </source>
</evidence>
<dbReference type="SUPFAM" id="SSF52425">
    <property type="entry name" value="Cryptochrome/photolyase, N-terminal domain"/>
    <property type="match status" value="1"/>
</dbReference>
<feature type="binding site" evidence="5">
    <location>
        <position position="414"/>
    </location>
    <ligand>
        <name>FAD</name>
        <dbReference type="ChEBI" id="CHEBI:57692"/>
    </ligand>
</feature>
<feature type="compositionally biased region" description="Basic residues" evidence="7">
    <location>
        <begin position="102"/>
        <end position="111"/>
    </location>
</feature>